<dbReference type="EMBL" id="JBHSOZ010000003">
    <property type="protein sequence ID" value="MFC5712331.1"/>
    <property type="molecule type" value="Genomic_DNA"/>
</dbReference>
<feature type="transmembrane region" description="Helical" evidence="1">
    <location>
        <begin position="7"/>
        <end position="25"/>
    </location>
</feature>
<keyword evidence="3" id="KW-1185">Reference proteome</keyword>
<sequence>MTKSKWIFLSLAVLATIAIMGFGVAVAERSFLIALVSFVGLYFSFKYARVVRNSLEDDNSMEEEAAKKVE</sequence>
<comment type="caution">
    <text evidence="2">The sequence shown here is derived from an EMBL/GenBank/DDBJ whole genome shotgun (WGS) entry which is preliminary data.</text>
</comment>
<name>A0ABW0YKY7_9BACI</name>
<dbReference type="Proteomes" id="UP001596142">
    <property type="component" value="Unassembled WGS sequence"/>
</dbReference>
<evidence type="ECO:0000313" key="3">
    <source>
        <dbReference type="Proteomes" id="UP001596142"/>
    </source>
</evidence>
<dbReference type="InterPro" id="IPR035211">
    <property type="entry name" value="DUF5325"/>
</dbReference>
<dbReference type="RefSeq" id="WP_054635198.1">
    <property type="nucleotide sequence ID" value="NZ_JBHSOZ010000003.1"/>
</dbReference>
<accession>A0ABW0YKY7</accession>
<dbReference type="Pfam" id="PF17259">
    <property type="entry name" value="DUF5325"/>
    <property type="match status" value="1"/>
</dbReference>
<keyword evidence="1" id="KW-0812">Transmembrane</keyword>
<feature type="transmembrane region" description="Helical" evidence="1">
    <location>
        <begin position="31"/>
        <end position="48"/>
    </location>
</feature>
<reference evidence="3" key="1">
    <citation type="journal article" date="2019" name="Int. J. Syst. Evol. Microbiol.">
        <title>The Global Catalogue of Microorganisms (GCM) 10K type strain sequencing project: providing services to taxonomists for standard genome sequencing and annotation.</title>
        <authorList>
            <consortium name="The Broad Institute Genomics Platform"/>
            <consortium name="The Broad Institute Genome Sequencing Center for Infectious Disease"/>
            <person name="Wu L."/>
            <person name="Ma J."/>
        </authorList>
    </citation>
    <scope>NUCLEOTIDE SEQUENCE [LARGE SCALE GENOMIC DNA]</scope>
    <source>
        <strain evidence="3">CECT 7184</strain>
    </source>
</reference>
<keyword evidence="1" id="KW-0472">Membrane</keyword>
<proteinExistence type="predicted"/>
<evidence type="ECO:0000256" key="1">
    <source>
        <dbReference type="SAM" id="Phobius"/>
    </source>
</evidence>
<protein>
    <submittedName>
        <fullName evidence="2">DUF5325 family protein</fullName>
    </submittedName>
</protein>
<evidence type="ECO:0000313" key="2">
    <source>
        <dbReference type="EMBL" id="MFC5712331.1"/>
    </source>
</evidence>
<organism evidence="2 3">
    <name type="scientific">Thalassorhabdus alkalitolerans</name>
    <dbReference type="NCBI Taxonomy" id="2282697"/>
    <lineage>
        <taxon>Bacteria</taxon>
        <taxon>Bacillati</taxon>
        <taxon>Bacillota</taxon>
        <taxon>Bacilli</taxon>
        <taxon>Bacillales</taxon>
        <taxon>Bacillaceae</taxon>
        <taxon>Thalassorhabdus</taxon>
    </lineage>
</organism>
<keyword evidence="1" id="KW-1133">Transmembrane helix</keyword>
<gene>
    <name evidence="2" type="ORF">ACFPU1_06015</name>
</gene>